<comment type="caution">
    <text evidence="1">The sequence shown here is derived from an EMBL/GenBank/DDBJ whole genome shotgun (WGS) entry which is preliminary data.</text>
</comment>
<organism evidence="1 2">
    <name type="scientific">Thelephora ganbajun</name>
    <name type="common">Ganba fungus</name>
    <dbReference type="NCBI Taxonomy" id="370292"/>
    <lineage>
        <taxon>Eukaryota</taxon>
        <taxon>Fungi</taxon>
        <taxon>Dikarya</taxon>
        <taxon>Basidiomycota</taxon>
        <taxon>Agaricomycotina</taxon>
        <taxon>Agaricomycetes</taxon>
        <taxon>Thelephorales</taxon>
        <taxon>Thelephoraceae</taxon>
        <taxon>Thelephora</taxon>
    </lineage>
</organism>
<dbReference type="Proteomes" id="UP000886501">
    <property type="component" value="Unassembled WGS sequence"/>
</dbReference>
<accession>A0ACB6YY44</accession>
<protein>
    <submittedName>
        <fullName evidence="1">Uncharacterized protein</fullName>
    </submittedName>
</protein>
<name>A0ACB6YY44_THEGA</name>
<reference evidence="1" key="1">
    <citation type="submission" date="2019-10" db="EMBL/GenBank/DDBJ databases">
        <authorList>
            <consortium name="DOE Joint Genome Institute"/>
            <person name="Kuo A."/>
            <person name="Miyauchi S."/>
            <person name="Kiss E."/>
            <person name="Drula E."/>
            <person name="Kohler A."/>
            <person name="Sanchez-Garcia M."/>
            <person name="Andreopoulos B."/>
            <person name="Barry K.W."/>
            <person name="Bonito G."/>
            <person name="Buee M."/>
            <person name="Carver A."/>
            <person name="Chen C."/>
            <person name="Cichocki N."/>
            <person name="Clum A."/>
            <person name="Culley D."/>
            <person name="Crous P.W."/>
            <person name="Fauchery L."/>
            <person name="Girlanda M."/>
            <person name="Hayes R."/>
            <person name="Keri Z."/>
            <person name="Labutti K."/>
            <person name="Lipzen A."/>
            <person name="Lombard V."/>
            <person name="Magnuson J."/>
            <person name="Maillard F."/>
            <person name="Morin E."/>
            <person name="Murat C."/>
            <person name="Nolan M."/>
            <person name="Ohm R."/>
            <person name="Pangilinan J."/>
            <person name="Pereira M."/>
            <person name="Perotto S."/>
            <person name="Peter M."/>
            <person name="Riley R."/>
            <person name="Sitrit Y."/>
            <person name="Stielow B."/>
            <person name="Szollosi G."/>
            <person name="Zifcakova L."/>
            <person name="Stursova M."/>
            <person name="Spatafora J.W."/>
            <person name="Tedersoo L."/>
            <person name="Vaario L.-M."/>
            <person name="Yamada A."/>
            <person name="Yan M."/>
            <person name="Wang P."/>
            <person name="Xu J."/>
            <person name="Bruns T."/>
            <person name="Baldrian P."/>
            <person name="Vilgalys R."/>
            <person name="Henrissat B."/>
            <person name="Grigoriev I.V."/>
            <person name="Hibbett D."/>
            <person name="Nagy L.G."/>
            <person name="Martin F.M."/>
        </authorList>
    </citation>
    <scope>NUCLEOTIDE SEQUENCE</scope>
    <source>
        <strain evidence="1">P2</strain>
    </source>
</reference>
<keyword evidence="2" id="KW-1185">Reference proteome</keyword>
<evidence type="ECO:0000313" key="1">
    <source>
        <dbReference type="EMBL" id="KAF9642370.1"/>
    </source>
</evidence>
<gene>
    <name evidence="1" type="ORF">BDM02DRAFT_3193394</name>
</gene>
<sequence>MVQHCPWFLVDVQKVIKSTRSYVTSEDVVVKYVTHLPAAQFFKSFPTPEELVVGDPGMRVANASNIVTSILSIPKRYVYLSLVDTLRKDPHIRTGNVSGVYDGKVHSLT</sequence>
<evidence type="ECO:0000313" key="2">
    <source>
        <dbReference type="Proteomes" id="UP000886501"/>
    </source>
</evidence>
<proteinExistence type="predicted"/>
<reference evidence="1" key="2">
    <citation type="journal article" date="2020" name="Nat. Commun.">
        <title>Large-scale genome sequencing of mycorrhizal fungi provides insights into the early evolution of symbiotic traits.</title>
        <authorList>
            <person name="Miyauchi S."/>
            <person name="Kiss E."/>
            <person name="Kuo A."/>
            <person name="Drula E."/>
            <person name="Kohler A."/>
            <person name="Sanchez-Garcia M."/>
            <person name="Morin E."/>
            <person name="Andreopoulos B."/>
            <person name="Barry K.W."/>
            <person name="Bonito G."/>
            <person name="Buee M."/>
            <person name="Carver A."/>
            <person name="Chen C."/>
            <person name="Cichocki N."/>
            <person name="Clum A."/>
            <person name="Culley D."/>
            <person name="Crous P.W."/>
            <person name="Fauchery L."/>
            <person name="Girlanda M."/>
            <person name="Hayes R.D."/>
            <person name="Keri Z."/>
            <person name="LaButti K."/>
            <person name="Lipzen A."/>
            <person name="Lombard V."/>
            <person name="Magnuson J."/>
            <person name="Maillard F."/>
            <person name="Murat C."/>
            <person name="Nolan M."/>
            <person name="Ohm R.A."/>
            <person name="Pangilinan J."/>
            <person name="Pereira M.F."/>
            <person name="Perotto S."/>
            <person name="Peter M."/>
            <person name="Pfister S."/>
            <person name="Riley R."/>
            <person name="Sitrit Y."/>
            <person name="Stielow J.B."/>
            <person name="Szollosi G."/>
            <person name="Zifcakova L."/>
            <person name="Stursova M."/>
            <person name="Spatafora J.W."/>
            <person name="Tedersoo L."/>
            <person name="Vaario L.M."/>
            <person name="Yamada A."/>
            <person name="Yan M."/>
            <person name="Wang P."/>
            <person name="Xu J."/>
            <person name="Bruns T."/>
            <person name="Baldrian P."/>
            <person name="Vilgalys R."/>
            <person name="Dunand C."/>
            <person name="Henrissat B."/>
            <person name="Grigoriev I.V."/>
            <person name="Hibbett D."/>
            <person name="Nagy L.G."/>
            <person name="Martin F.M."/>
        </authorList>
    </citation>
    <scope>NUCLEOTIDE SEQUENCE</scope>
    <source>
        <strain evidence="1">P2</strain>
    </source>
</reference>
<dbReference type="EMBL" id="MU118510">
    <property type="protein sequence ID" value="KAF9642370.1"/>
    <property type="molecule type" value="Genomic_DNA"/>
</dbReference>